<gene>
    <name evidence="2" type="ORF">LPLAT_LOCUS5143</name>
</gene>
<evidence type="ECO:0000259" key="1">
    <source>
        <dbReference type="PROSITE" id="PS50878"/>
    </source>
</evidence>
<dbReference type="Pfam" id="PF00078">
    <property type="entry name" value="RVT_1"/>
    <property type="match status" value="1"/>
</dbReference>
<dbReference type="InterPro" id="IPR043502">
    <property type="entry name" value="DNA/RNA_pol_sf"/>
</dbReference>
<protein>
    <recommendedName>
        <fullName evidence="1">Reverse transcriptase domain-containing protein</fullName>
    </recommendedName>
</protein>
<organism evidence="2 3">
    <name type="scientific">Lasius platythorax</name>
    <dbReference type="NCBI Taxonomy" id="488582"/>
    <lineage>
        <taxon>Eukaryota</taxon>
        <taxon>Metazoa</taxon>
        <taxon>Ecdysozoa</taxon>
        <taxon>Arthropoda</taxon>
        <taxon>Hexapoda</taxon>
        <taxon>Insecta</taxon>
        <taxon>Pterygota</taxon>
        <taxon>Neoptera</taxon>
        <taxon>Endopterygota</taxon>
        <taxon>Hymenoptera</taxon>
        <taxon>Apocrita</taxon>
        <taxon>Aculeata</taxon>
        <taxon>Formicoidea</taxon>
        <taxon>Formicidae</taxon>
        <taxon>Formicinae</taxon>
        <taxon>Lasius</taxon>
        <taxon>Lasius</taxon>
    </lineage>
</organism>
<dbReference type="PANTHER" id="PTHR33064:SF37">
    <property type="entry name" value="RIBONUCLEASE H"/>
    <property type="match status" value="1"/>
</dbReference>
<name>A0AAV2MWJ0_9HYME</name>
<keyword evidence="3" id="KW-1185">Reference proteome</keyword>
<dbReference type="InterPro" id="IPR000477">
    <property type="entry name" value="RT_dom"/>
</dbReference>
<comment type="caution">
    <text evidence="2">The sequence shown here is derived from an EMBL/GenBank/DDBJ whole genome shotgun (WGS) entry which is preliminary data.</text>
</comment>
<dbReference type="PANTHER" id="PTHR33064">
    <property type="entry name" value="POL PROTEIN"/>
    <property type="match status" value="1"/>
</dbReference>
<sequence length="165" mass="19173">MILQPLIRNDKVIVYIDDILIPSSSVKDNIDTLRQVLVNLKRYGFQLNFKKCLFLKTTIEYLGYIISPSGITLSPRHTEAVVNFPLPTKILGLQRFLGFTNYFRKFVKDYATLAKPLNMLLRKSVKFKFDDECIQAFNTLKNRLSSSSVLKIYNPHLETELHTER</sequence>
<dbReference type="GO" id="GO:0071897">
    <property type="term" value="P:DNA biosynthetic process"/>
    <property type="evidence" value="ECO:0007669"/>
    <property type="project" value="UniProtKB-ARBA"/>
</dbReference>
<dbReference type="InterPro" id="IPR043128">
    <property type="entry name" value="Rev_trsase/Diguanyl_cyclase"/>
</dbReference>
<dbReference type="AlphaFoldDB" id="A0AAV2MWJ0"/>
<proteinExistence type="predicted"/>
<dbReference type="InterPro" id="IPR051320">
    <property type="entry name" value="Viral_Replic_Matur_Polypro"/>
</dbReference>
<reference evidence="2" key="1">
    <citation type="submission" date="2024-04" db="EMBL/GenBank/DDBJ databases">
        <authorList>
            <consortium name="Molecular Ecology Group"/>
        </authorList>
    </citation>
    <scope>NUCLEOTIDE SEQUENCE</scope>
</reference>
<dbReference type="EMBL" id="CAXIPU020000424">
    <property type="protein sequence ID" value="CAL1671714.1"/>
    <property type="molecule type" value="Genomic_DNA"/>
</dbReference>
<dbReference type="Proteomes" id="UP001497644">
    <property type="component" value="Unassembled WGS sequence"/>
</dbReference>
<dbReference type="Gene3D" id="3.30.70.270">
    <property type="match status" value="2"/>
</dbReference>
<feature type="domain" description="Reverse transcriptase" evidence="1">
    <location>
        <begin position="1"/>
        <end position="66"/>
    </location>
</feature>
<evidence type="ECO:0000313" key="3">
    <source>
        <dbReference type="Proteomes" id="UP001497644"/>
    </source>
</evidence>
<accession>A0AAV2MWJ0</accession>
<evidence type="ECO:0000313" key="2">
    <source>
        <dbReference type="EMBL" id="CAL1671714.1"/>
    </source>
</evidence>
<dbReference type="FunFam" id="3.30.70.270:FF:000023">
    <property type="entry name" value="Pol"/>
    <property type="match status" value="1"/>
</dbReference>
<dbReference type="PROSITE" id="PS50878">
    <property type="entry name" value="RT_POL"/>
    <property type="match status" value="1"/>
</dbReference>
<dbReference type="SUPFAM" id="SSF56672">
    <property type="entry name" value="DNA/RNA polymerases"/>
    <property type="match status" value="1"/>
</dbReference>